<feature type="region of interest" description="Disordered" evidence="1">
    <location>
        <begin position="1301"/>
        <end position="1334"/>
    </location>
</feature>
<evidence type="ECO:0000259" key="2">
    <source>
        <dbReference type="Pfam" id="PF22600"/>
    </source>
</evidence>
<feature type="region of interest" description="Disordered" evidence="1">
    <location>
        <begin position="858"/>
        <end position="885"/>
    </location>
</feature>
<feature type="compositionally biased region" description="Polar residues" evidence="1">
    <location>
        <begin position="464"/>
        <end position="488"/>
    </location>
</feature>
<feature type="compositionally biased region" description="Low complexity" evidence="1">
    <location>
        <begin position="859"/>
        <end position="873"/>
    </location>
</feature>
<dbReference type="PANTHER" id="PTHR45979">
    <property type="entry name" value="PAP/OAS1 SUBSTRATE-BINDING DOMAIN SUPERFAMILY"/>
    <property type="match status" value="1"/>
</dbReference>
<dbReference type="Gene3D" id="1.10.1410.10">
    <property type="match status" value="1"/>
</dbReference>
<dbReference type="InterPro" id="IPR058921">
    <property type="entry name" value="PAP/OAS1-rel"/>
</dbReference>
<dbReference type="Gene3D" id="3.30.460.10">
    <property type="entry name" value="Beta Polymerase, domain 2"/>
    <property type="match status" value="1"/>
</dbReference>
<dbReference type="SUPFAM" id="SSF81301">
    <property type="entry name" value="Nucleotidyltransferase"/>
    <property type="match status" value="1"/>
</dbReference>
<evidence type="ECO:0000259" key="3">
    <source>
        <dbReference type="Pfam" id="PF26180"/>
    </source>
</evidence>
<feature type="domain" description="Poly(A) RNA polymerase mitochondrial-like central palm" evidence="2">
    <location>
        <begin position="43"/>
        <end position="163"/>
    </location>
</feature>
<dbReference type="Pfam" id="PF22600">
    <property type="entry name" value="MTPAP-like_central"/>
    <property type="match status" value="1"/>
</dbReference>
<evidence type="ECO:0000313" key="5">
    <source>
        <dbReference type="Proteomes" id="UP001327560"/>
    </source>
</evidence>
<sequence length="1334" mass="147828">MGEHGVRAQPSDLLPNGLLPNQVVSVTRVLNMERWSKAEKRTAELMPYIQPDQPSEEHRNAVANYVQLLITKCFACQVFTFGSVPLKTYLPDGDIDLTACSDNENLKDTWASAVREALENEGNNENAEFHIREVQYIQAEVKLIKCLVDNIVVDISFNQVGGLCTLCFLEEVDDLINQNHLFKRSIILIKAWCYYESRVLGAHHGLISTYALEILVLYIFHVFNNAFAGPLEVLYRFLEFFSNFDWDNFCVSLWGPVPISSLPDMIAEMPRKDNGKLFLNEDFLHGCSQRYSAIPREQESRAQSFVSKYFNVVDPLRTNNNLGRSVSKGNFFRIRSAFAFGAKRLTRLLECPMDDIIAEVNQFFMNTWGRHGSGHRPDFPGLNLRHLQVANGVPVDKMKNTKNVTNIKKKRENAPINIGPEPALGTVHDQDSKLEIKSATRENTQKNYGTSNSNSSVVSDSHQKYSSGQTNSRVFDQSEGNTTSNGSVHSDKSQKMLKPINSLVEEGQDRFQFTRTRSTPELAQAVPGFSRGRRSRATETRKTEDPSAGVDFTNRIDTTSTLIRESPSIKTLEVVSDMNISSKSSNNFHHDFDFSTMSEELASVSEALDMQQEEQDFINMMDTSSTHMFNGQVHLPAHVASHFPLALSPAPTPIGFTQRSWAGVYPPTLSLIGSSWGSNMQFSPGLVPAPFSPYFHDSTPRLNENDAVEFVNEVSLTTELNLENNDRSIWQENDAGTSRSFNSDDNSRQMLHLDSKQRKTHYGLNQIHTSRTTDSGAVLLGQNKFSRERGGAVIEDESDLFQNRKGRGTDPSSNSRGANMRSFSASQINKSKAESFSDGSIEKAPKLVRDKWERKPVFSSAVTSSSGRSNSGSRCENLSDEGDDETTSWMLLSSEETYMAERVAVSSTSISGNTRNQLHSLESTQISGPDQLIPFTQVFVSSSRQSRGDNPNVLPVTFFPTGPPFPFVMVPVPLYGSTAASQFERVDEVDHGGASSSDPKMDSVETFDHADILLTSPASVMSKPESSDEHRLDILNSDRNSHWQNLEYGRLCQNSQSHGPIPFVVPPLNLQGRIPCDGQGRPISANLNLTQVIGYGPRLLPMMPLQSVSDRVSGGFQRYGEEAPRYRGGTGTYLPNPKVSPRQRQSSSRNPKWNYSNDRHDLGNSEGSWISSKQRSSDRGEARNQEKSSSRPEKVAATDNHVDVPWESYRNIPISSYLAHNSSFGPLNSSHGSSNIVGTNKQPVLAPNIGVTVGPTSPFLMVHSCDQGNDGGALVEPLEFGSLGPVQLLKDHVAPPVMGDGIAGAGTRRQRHATYSVGSQRPSSAQPTPLPLKR</sequence>
<feature type="compositionally biased region" description="Polar residues" evidence="1">
    <location>
        <begin position="1165"/>
        <end position="1174"/>
    </location>
</feature>
<dbReference type="InterPro" id="IPR058920">
    <property type="entry name" value="PAP-OAS1-bd-rel"/>
</dbReference>
<feature type="domain" description="PAP/OAS1 substrate-binding-related" evidence="3">
    <location>
        <begin position="176"/>
        <end position="368"/>
    </location>
</feature>
<dbReference type="EMBL" id="CP136891">
    <property type="protein sequence ID" value="WOK98444.1"/>
    <property type="molecule type" value="Genomic_DNA"/>
</dbReference>
<proteinExistence type="predicted"/>
<reference evidence="4 5" key="1">
    <citation type="submission" date="2023-10" db="EMBL/GenBank/DDBJ databases">
        <title>Chromosome-scale genome assembly provides insights into flower coloration mechanisms of Canna indica.</title>
        <authorList>
            <person name="Li C."/>
        </authorList>
    </citation>
    <scope>NUCLEOTIDE SEQUENCE [LARGE SCALE GENOMIC DNA]</scope>
    <source>
        <tissue evidence="4">Flower</tissue>
    </source>
</reference>
<dbReference type="Proteomes" id="UP001327560">
    <property type="component" value="Chromosome 2"/>
</dbReference>
<feature type="compositionally biased region" description="Polar residues" evidence="1">
    <location>
        <begin position="727"/>
        <end position="744"/>
    </location>
</feature>
<feature type="region of interest" description="Disordered" evidence="1">
    <location>
        <begin position="402"/>
        <end position="495"/>
    </location>
</feature>
<feature type="compositionally biased region" description="Low complexity" evidence="1">
    <location>
        <begin position="451"/>
        <end position="460"/>
    </location>
</feature>
<feature type="region of interest" description="Disordered" evidence="1">
    <location>
        <begin position="727"/>
        <end position="748"/>
    </location>
</feature>
<feature type="region of interest" description="Disordered" evidence="1">
    <location>
        <begin position="526"/>
        <end position="552"/>
    </location>
</feature>
<dbReference type="PANTHER" id="PTHR45979:SF30">
    <property type="entry name" value="NUCLEOTIDYLTRANSFERASE"/>
    <property type="match status" value="1"/>
</dbReference>
<evidence type="ECO:0000313" key="4">
    <source>
        <dbReference type="EMBL" id="WOK98444.1"/>
    </source>
</evidence>
<feature type="compositionally biased region" description="Polar residues" evidence="1">
    <location>
        <begin position="1316"/>
        <end position="1327"/>
    </location>
</feature>
<keyword evidence="5" id="KW-1185">Reference proteome</keyword>
<dbReference type="InterPro" id="IPR054708">
    <property type="entry name" value="MTPAP-like_central"/>
</dbReference>
<gene>
    <name evidence="4" type="ORF">Cni_G07156</name>
</gene>
<dbReference type="SUPFAM" id="SSF81631">
    <property type="entry name" value="PAP/OAS1 substrate-binding domain"/>
    <property type="match status" value="1"/>
</dbReference>
<feature type="compositionally biased region" description="Basic and acidic residues" evidence="1">
    <location>
        <begin position="536"/>
        <end position="545"/>
    </location>
</feature>
<accession>A0AAQ3JZX0</accession>
<feature type="region of interest" description="Disordered" evidence="1">
    <location>
        <begin position="1119"/>
        <end position="1199"/>
    </location>
</feature>
<feature type="compositionally biased region" description="Polar residues" evidence="1">
    <location>
        <begin position="810"/>
        <end position="830"/>
    </location>
</feature>
<protein>
    <recommendedName>
        <fullName evidence="6">Polymerase nucleotidyl transferase domain-containing protein</fullName>
    </recommendedName>
</protein>
<feature type="compositionally biased region" description="Basic and acidic residues" evidence="1">
    <location>
        <begin position="1175"/>
        <end position="1199"/>
    </location>
</feature>
<evidence type="ECO:0008006" key="6">
    <source>
        <dbReference type="Google" id="ProtNLM"/>
    </source>
</evidence>
<dbReference type="InterPro" id="IPR043519">
    <property type="entry name" value="NT_sf"/>
</dbReference>
<name>A0AAQ3JZX0_9LILI</name>
<feature type="compositionally biased region" description="Basic and acidic residues" evidence="1">
    <location>
        <begin position="428"/>
        <end position="444"/>
    </location>
</feature>
<organism evidence="4 5">
    <name type="scientific">Canna indica</name>
    <name type="common">Indian-shot</name>
    <dbReference type="NCBI Taxonomy" id="4628"/>
    <lineage>
        <taxon>Eukaryota</taxon>
        <taxon>Viridiplantae</taxon>
        <taxon>Streptophyta</taxon>
        <taxon>Embryophyta</taxon>
        <taxon>Tracheophyta</taxon>
        <taxon>Spermatophyta</taxon>
        <taxon>Magnoliopsida</taxon>
        <taxon>Liliopsida</taxon>
        <taxon>Zingiberales</taxon>
        <taxon>Cannaceae</taxon>
        <taxon>Canna</taxon>
    </lineage>
</organism>
<dbReference type="Pfam" id="PF26180">
    <property type="entry name" value="PAP-OAS1"/>
    <property type="match status" value="1"/>
</dbReference>
<evidence type="ECO:0000256" key="1">
    <source>
        <dbReference type="SAM" id="MobiDB-lite"/>
    </source>
</evidence>
<feature type="region of interest" description="Disordered" evidence="1">
    <location>
        <begin position="789"/>
        <end position="839"/>
    </location>
</feature>